<dbReference type="EMBL" id="JAHIBW010000023">
    <property type="protein sequence ID" value="KAG7298689.1"/>
    <property type="molecule type" value="Genomic_DNA"/>
</dbReference>
<keyword evidence="2" id="KW-1185">Reference proteome</keyword>
<accession>A0ABQ7Q0M3</accession>
<evidence type="ECO:0000313" key="1">
    <source>
        <dbReference type="EMBL" id="KAG7298689.1"/>
    </source>
</evidence>
<protein>
    <submittedName>
        <fullName evidence="1">Uncharacterized protein</fullName>
    </submittedName>
</protein>
<feature type="non-terminal residue" evidence="1">
    <location>
        <position position="1"/>
    </location>
</feature>
<name>A0ABQ7Q0M3_PLUXY</name>
<reference evidence="1 2" key="1">
    <citation type="submission" date="2021-06" db="EMBL/GenBank/DDBJ databases">
        <title>A haploid diamondback moth (Plutella xylostella L.) genome assembly resolves 31 chromosomes and identifies a diamide resistance mutation.</title>
        <authorList>
            <person name="Ward C.M."/>
            <person name="Perry K.D."/>
            <person name="Baker G."/>
            <person name="Powis K."/>
            <person name="Heckel D.G."/>
            <person name="Baxter S.W."/>
        </authorList>
    </citation>
    <scope>NUCLEOTIDE SEQUENCE [LARGE SCALE GENOMIC DNA]</scope>
    <source>
        <strain evidence="1 2">LV</strain>
        <tissue evidence="1">Single pupa</tissue>
    </source>
</reference>
<sequence length="53" mass="5861">EVSARMCSSRSATMLFTSVSRSAVQTGRSRRWRQDAALQRCAVSVERLLLSGT</sequence>
<comment type="caution">
    <text evidence="1">The sequence shown here is derived from an EMBL/GenBank/DDBJ whole genome shotgun (WGS) entry which is preliminary data.</text>
</comment>
<evidence type="ECO:0000313" key="2">
    <source>
        <dbReference type="Proteomes" id="UP000823941"/>
    </source>
</evidence>
<organism evidence="1 2">
    <name type="scientific">Plutella xylostella</name>
    <name type="common">Diamondback moth</name>
    <name type="synonym">Plutella maculipennis</name>
    <dbReference type="NCBI Taxonomy" id="51655"/>
    <lineage>
        <taxon>Eukaryota</taxon>
        <taxon>Metazoa</taxon>
        <taxon>Ecdysozoa</taxon>
        <taxon>Arthropoda</taxon>
        <taxon>Hexapoda</taxon>
        <taxon>Insecta</taxon>
        <taxon>Pterygota</taxon>
        <taxon>Neoptera</taxon>
        <taxon>Endopterygota</taxon>
        <taxon>Lepidoptera</taxon>
        <taxon>Glossata</taxon>
        <taxon>Ditrysia</taxon>
        <taxon>Yponomeutoidea</taxon>
        <taxon>Plutellidae</taxon>
        <taxon>Plutella</taxon>
    </lineage>
</organism>
<dbReference type="Proteomes" id="UP000823941">
    <property type="component" value="Chromosome 23"/>
</dbReference>
<proteinExistence type="predicted"/>
<gene>
    <name evidence="1" type="ORF">JYU34_017096</name>
</gene>